<gene>
    <name evidence="1" type="ORF">DJ013_16965</name>
</gene>
<dbReference type="Proteomes" id="UP000249873">
    <property type="component" value="Chromosome"/>
</dbReference>
<dbReference type="KEGG" id="als:DJ013_16965"/>
<dbReference type="CDD" id="cd11579">
    <property type="entry name" value="Glyco_tran_WbsX"/>
    <property type="match status" value="1"/>
</dbReference>
<dbReference type="Gene3D" id="3.20.20.80">
    <property type="entry name" value="Glycosidases"/>
    <property type="match status" value="1"/>
</dbReference>
<protein>
    <submittedName>
        <fullName evidence="1">Glycosyl hydrolase</fullName>
    </submittedName>
</protein>
<dbReference type="AlphaFoldDB" id="A0A2Z4GF26"/>
<dbReference type="PANTHER" id="PTHR41244">
    <property type="entry name" value="RHAMNAN SYNTHESIS F"/>
    <property type="match status" value="1"/>
</dbReference>
<dbReference type="GO" id="GO:0016787">
    <property type="term" value="F:hydrolase activity"/>
    <property type="evidence" value="ECO:0007669"/>
    <property type="project" value="UniProtKB-KW"/>
</dbReference>
<accession>A0A2Z4GF26</accession>
<dbReference type="OrthoDB" id="9816424at2"/>
<proteinExistence type="predicted"/>
<name>A0A2Z4GF26_9BACT</name>
<dbReference type="InterPro" id="IPR032719">
    <property type="entry name" value="WbsX"/>
</dbReference>
<keyword evidence="1" id="KW-0378">Hydrolase</keyword>
<reference evidence="1 2" key="1">
    <citation type="submission" date="2018-05" db="EMBL/GenBank/DDBJ databases">
        <title>Complete genome sequence of Arcticibacterium luteifluviistationis SM1504T, a cytophagaceae bacterium isolated from Arctic surface seawater.</title>
        <authorList>
            <person name="Li Y."/>
            <person name="Qin Q.-L."/>
        </authorList>
    </citation>
    <scope>NUCLEOTIDE SEQUENCE [LARGE SCALE GENOMIC DNA]</scope>
    <source>
        <strain evidence="1 2">SM1504</strain>
    </source>
</reference>
<keyword evidence="2" id="KW-1185">Reference proteome</keyword>
<organism evidence="1 2">
    <name type="scientific">Arcticibacterium luteifluviistationis</name>
    <dbReference type="NCBI Taxonomy" id="1784714"/>
    <lineage>
        <taxon>Bacteria</taxon>
        <taxon>Pseudomonadati</taxon>
        <taxon>Bacteroidota</taxon>
        <taxon>Cytophagia</taxon>
        <taxon>Cytophagales</taxon>
        <taxon>Leadbetterellaceae</taxon>
        <taxon>Arcticibacterium</taxon>
    </lineage>
</organism>
<dbReference type="RefSeq" id="WP_111373139.1">
    <property type="nucleotide sequence ID" value="NZ_CP029480.1"/>
</dbReference>
<sequence length="358" mass="42718">MSKKLRALAVVLPQFHPIPENDKWWGKGFTEWTNVTKAKPRFKNHYQPHLPSDLGFYDLRLEQTREEQAKLAKEHDIFGFCYYHYWFNGERLIEQPFNEILRLKKPDFPFLLCWANENWTRRWDGMDREVLMQQDYSEADHREHARYLCKDVFSDPRYIRVDNKPVFLFYNTHIIPELKSSIAIWKEEAKKHGFDDLYICGVKTFESAIPNAKEVGLDAVIEWQPDWDNVNLKPSLWNRIKDKLGYGSSYKKDNYGELVKRMLAKDEPKFKHYPCITPSWDNTARRKQNAFIVEGSTPELYGSWLNEICEKFEPESEEENFVFINAWNEWAEGNHLEPDLKWGRGYLEATKKILSKYL</sequence>
<evidence type="ECO:0000313" key="1">
    <source>
        <dbReference type="EMBL" id="AWV99771.1"/>
    </source>
</evidence>
<dbReference type="EMBL" id="CP029480">
    <property type="protein sequence ID" value="AWV99771.1"/>
    <property type="molecule type" value="Genomic_DNA"/>
</dbReference>
<dbReference type="PANTHER" id="PTHR41244:SF1">
    <property type="entry name" value="GLYCOSYLTRANSFERASE"/>
    <property type="match status" value="1"/>
</dbReference>
<evidence type="ECO:0000313" key="2">
    <source>
        <dbReference type="Proteomes" id="UP000249873"/>
    </source>
</evidence>
<dbReference type="Pfam" id="PF14307">
    <property type="entry name" value="Glyco_tran_WbsX"/>
    <property type="match status" value="1"/>
</dbReference>